<feature type="compositionally biased region" description="Polar residues" evidence="7">
    <location>
        <begin position="1"/>
        <end position="21"/>
    </location>
</feature>
<keyword evidence="5" id="KW-0472">Membrane</keyword>
<keyword evidence="4" id="KW-1133">Transmembrane helix</keyword>
<dbReference type="PROSITE" id="PS01114">
    <property type="entry name" value="GPR1_FUN34_YAAH"/>
    <property type="match status" value="1"/>
</dbReference>
<dbReference type="GO" id="GO:0005886">
    <property type="term" value="C:plasma membrane"/>
    <property type="evidence" value="ECO:0007669"/>
    <property type="project" value="TreeGrafter"/>
</dbReference>
<keyword evidence="9" id="KW-1185">Reference proteome</keyword>
<dbReference type="InterPro" id="IPR000791">
    <property type="entry name" value="Gpr1/Fun34/SatP-like"/>
</dbReference>
<feature type="coiled-coil region" evidence="6">
    <location>
        <begin position="154"/>
        <end position="181"/>
    </location>
</feature>
<evidence type="ECO:0000256" key="7">
    <source>
        <dbReference type="SAM" id="MobiDB-lite"/>
    </source>
</evidence>
<evidence type="ECO:0000256" key="3">
    <source>
        <dbReference type="ARBA" id="ARBA00022692"/>
    </source>
</evidence>
<evidence type="ECO:0000256" key="6">
    <source>
        <dbReference type="SAM" id="Coils"/>
    </source>
</evidence>
<evidence type="ECO:0000256" key="1">
    <source>
        <dbReference type="ARBA" id="ARBA00004141"/>
    </source>
</evidence>
<dbReference type="Proteomes" id="UP001174936">
    <property type="component" value="Unassembled WGS sequence"/>
</dbReference>
<evidence type="ECO:0000256" key="5">
    <source>
        <dbReference type="ARBA" id="ARBA00023136"/>
    </source>
</evidence>
<reference evidence="8" key="1">
    <citation type="submission" date="2023-06" db="EMBL/GenBank/DDBJ databases">
        <title>Genome-scale phylogeny and comparative genomics of the fungal order Sordariales.</title>
        <authorList>
            <consortium name="Lawrence Berkeley National Laboratory"/>
            <person name="Hensen N."/>
            <person name="Bonometti L."/>
            <person name="Westerberg I."/>
            <person name="Brannstrom I.O."/>
            <person name="Guillou S."/>
            <person name="Cros-Aarteil S."/>
            <person name="Calhoun S."/>
            <person name="Haridas S."/>
            <person name="Kuo A."/>
            <person name="Mondo S."/>
            <person name="Pangilinan J."/>
            <person name="Riley R."/>
            <person name="Labutti K."/>
            <person name="Andreopoulos B."/>
            <person name="Lipzen A."/>
            <person name="Chen C."/>
            <person name="Yanf M."/>
            <person name="Daum C."/>
            <person name="Ng V."/>
            <person name="Clum A."/>
            <person name="Steindorff A."/>
            <person name="Ohm R."/>
            <person name="Martin F."/>
            <person name="Silar P."/>
            <person name="Natvig D."/>
            <person name="Lalanne C."/>
            <person name="Gautier V."/>
            <person name="Ament-Velasquez S.L."/>
            <person name="Kruys A."/>
            <person name="Hutchinson M.I."/>
            <person name="Powell A.J."/>
            <person name="Barry K."/>
            <person name="Miller A.N."/>
            <person name="Grigoriev I.V."/>
            <person name="Debuchy R."/>
            <person name="Gladieux P."/>
            <person name="Thoren M.H."/>
            <person name="Johannesson H."/>
        </authorList>
    </citation>
    <scope>NUCLEOTIDE SEQUENCE</scope>
    <source>
        <strain evidence="8">SMH2532-1</strain>
    </source>
</reference>
<dbReference type="GO" id="GO:0015123">
    <property type="term" value="F:acetate transmembrane transporter activity"/>
    <property type="evidence" value="ECO:0007669"/>
    <property type="project" value="TreeGrafter"/>
</dbReference>
<dbReference type="InterPro" id="IPR051633">
    <property type="entry name" value="AceTr"/>
</dbReference>
<evidence type="ECO:0000313" key="9">
    <source>
        <dbReference type="Proteomes" id="UP001174936"/>
    </source>
</evidence>
<dbReference type="Pfam" id="PF01184">
    <property type="entry name" value="Gpr1_Fun34_YaaH"/>
    <property type="match status" value="1"/>
</dbReference>
<comment type="caution">
    <text evidence="8">The sequence shown here is derived from an EMBL/GenBank/DDBJ whole genome shotgun (WGS) entry which is preliminary data.</text>
</comment>
<dbReference type="EMBL" id="JAULSV010000001">
    <property type="protein sequence ID" value="KAK0655284.1"/>
    <property type="molecule type" value="Genomic_DNA"/>
</dbReference>
<feature type="region of interest" description="Disordered" evidence="7">
    <location>
        <begin position="1"/>
        <end position="26"/>
    </location>
</feature>
<dbReference type="AlphaFoldDB" id="A0AA39YMQ3"/>
<dbReference type="PANTHER" id="PTHR31123:SF1">
    <property type="entry name" value="ACCUMULATION OF DYADS PROTEIN 2-RELATED"/>
    <property type="match status" value="1"/>
</dbReference>
<gene>
    <name evidence="8" type="ORF">B0T16DRAFT_450997</name>
</gene>
<protein>
    <submittedName>
        <fullName evidence="8">GPR1/FUN34/yaaH family-domain-containing protein</fullName>
    </submittedName>
</protein>
<accession>A0AA39YMQ3</accession>
<sequence>MADQMKPTSATEQEFGQTTSRIPVPNGNAAQMRAQHWDLHNPMAFIHTRDDEPRLPAFGGEFQPGLYKSVKARKFANPAPLGLSAFALTTFVLSAVNLGVRGVSAPNIAVPLAFVTLWKNLDAEPSGYCVMNAPESFSFSCLSNDWPVIMGWTKDQMIEEMQEAREELEQALGDIEAYGERFEWCVIALLLSAVIVVSPRYLPGWNRGTDSQPPLYSARAPDAIR</sequence>
<evidence type="ECO:0000313" key="8">
    <source>
        <dbReference type="EMBL" id="KAK0655284.1"/>
    </source>
</evidence>
<proteinExistence type="inferred from homology"/>
<name>A0AA39YMQ3_9PEZI</name>
<keyword evidence="3" id="KW-0812">Transmembrane</keyword>
<comment type="similarity">
    <text evidence="2">Belongs to the acetate uptake transporter (AceTr) (TC 2.A.96) family.</text>
</comment>
<dbReference type="InterPro" id="IPR047622">
    <property type="entry name" value="GPR1_FUN34_YAAH"/>
</dbReference>
<organism evidence="8 9">
    <name type="scientific">Cercophora newfieldiana</name>
    <dbReference type="NCBI Taxonomy" id="92897"/>
    <lineage>
        <taxon>Eukaryota</taxon>
        <taxon>Fungi</taxon>
        <taxon>Dikarya</taxon>
        <taxon>Ascomycota</taxon>
        <taxon>Pezizomycotina</taxon>
        <taxon>Sordariomycetes</taxon>
        <taxon>Sordariomycetidae</taxon>
        <taxon>Sordariales</taxon>
        <taxon>Lasiosphaeriaceae</taxon>
        <taxon>Cercophora</taxon>
    </lineage>
</organism>
<evidence type="ECO:0000256" key="2">
    <source>
        <dbReference type="ARBA" id="ARBA00005587"/>
    </source>
</evidence>
<keyword evidence="6" id="KW-0175">Coiled coil</keyword>
<evidence type="ECO:0000256" key="4">
    <source>
        <dbReference type="ARBA" id="ARBA00022989"/>
    </source>
</evidence>
<dbReference type="PANTHER" id="PTHR31123">
    <property type="entry name" value="ACCUMULATION OF DYADS PROTEIN 2-RELATED"/>
    <property type="match status" value="1"/>
</dbReference>
<comment type="subcellular location">
    <subcellularLocation>
        <location evidence="1">Membrane</location>
        <topology evidence="1">Multi-pass membrane protein</topology>
    </subcellularLocation>
</comment>